<dbReference type="PROSITE" id="PS51677">
    <property type="entry name" value="NODB"/>
    <property type="match status" value="1"/>
</dbReference>
<reference evidence="4 5" key="1">
    <citation type="submission" date="2018-11" db="EMBL/GenBank/DDBJ databases">
        <title>The genome of Variovorax sp T529.</title>
        <authorList>
            <person name="Gao J."/>
        </authorList>
    </citation>
    <scope>NUCLEOTIDE SEQUENCE [LARGE SCALE GENOMIC DNA]</scope>
    <source>
        <strain evidence="4 5">T529</strain>
    </source>
</reference>
<dbReference type="CDD" id="cd10917">
    <property type="entry name" value="CE4_NodB_like_6s_7s"/>
    <property type="match status" value="1"/>
</dbReference>
<dbReference type="GO" id="GO:0016020">
    <property type="term" value="C:membrane"/>
    <property type="evidence" value="ECO:0007669"/>
    <property type="project" value="TreeGrafter"/>
</dbReference>
<keyword evidence="1" id="KW-0479">Metal-binding</keyword>
<feature type="domain" description="NodB homology" evidence="3">
    <location>
        <begin position="2"/>
        <end position="190"/>
    </location>
</feature>
<organism evidence="4 5">
    <name type="scientific">Variovorax beijingensis</name>
    <dbReference type="NCBI Taxonomy" id="2496117"/>
    <lineage>
        <taxon>Bacteria</taxon>
        <taxon>Pseudomonadati</taxon>
        <taxon>Pseudomonadota</taxon>
        <taxon>Betaproteobacteria</taxon>
        <taxon>Burkholderiales</taxon>
        <taxon>Comamonadaceae</taxon>
        <taxon>Variovorax</taxon>
    </lineage>
</organism>
<name>A0A3P3EVU7_9BURK</name>
<dbReference type="AlphaFoldDB" id="A0A3P3EVU7"/>
<evidence type="ECO:0000256" key="2">
    <source>
        <dbReference type="ARBA" id="ARBA00022801"/>
    </source>
</evidence>
<dbReference type="PANTHER" id="PTHR10587:SF133">
    <property type="entry name" value="CHITIN DEACETYLASE 1-RELATED"/>
    <property type="match status" value="1"/>
</dbReference>
<sequence>MKRLTLSFDNGPTEGTTAVLDALAARSIKTSFFLVGKQLRAPGARALAERAKAEGHWIGNHTLSHDVPLGMADAPHGHHVREIEEMDVLLGSLNENVPLFRPYAGKGILGPHVFTAEALDYLRRTRHTVVLWNSVPRDWEQPSSAWVARALADIEAQDWTTVVLHDKPNDAMKHLPDFLDAVLARGVEIRQDFPPDCLPVVAGEPRWDTSALVRNI</sequence>
<evidence type="ECO:0000256" key="1">
    <source>
        <dbReference type="ARBA" id="ARBA00022723"/>
    </source>
</evidence>
<accession>A0A3P3EVU7</accession>
<dbReference type="GO" id="GO:0016810">
    <property type="term" value="F:hydrolase activity, acting on carbon-nitrogen (but not peptide) bonds"/>
    <property type="evidence" value="ECO:0007669"/>
    <property type="project" value="InterPro"/>
</dbReference>
<dbReference type="Proteomes" id="UP000271590">
    <property type="component" value="Unassembled WGS sequence"/>
</dbReference>
<dbReference type="Pfam" id="PF01522">
    <property type="entry name" value="Polysacc_deac_1"/>
    <property type="match status" value="1"/>
</dbReference>
<dbReference type="GO" id="GO:0005975">
    <property type="term" value="P:carbohydrate metabolic process"/>
    <property type="evidence" value="ECO:0007669"/>
    <property type="project" value="InterPro"/>
</dbReference>
<evidence type="ECO:0000313" key="4">
    <source>
        <dbReference type="EMBL" id="RRH90381.1"/>
    </source>
</evidence>
<protein>
    <submittedName>
        <fullName evidence="4">Polysaccharide deacetylase family protein</fullName>
    </submittedName>
</protein>
<proteinExistence type="predicted"/>
<dbReference type="RefSeq" id="WP_124957608.1">
    <property type="nucleotide sequence ID" value="NZ_CBFHCE010000002.1"/>
</dbReference>
<dbReference type="GO" id="GO:0046872">
    <property type="term" value="F:metal ion binding"/>
    <property type="evidence" value="ECO:0007669"/>
    <property type="project" value="UniProtKB-KW"/>
</dbReference>
<keyword evidence="2" id="KW-0378">Hydrolase</keyword>
<dbReference type="Gene3D" id="3.20.20.370">
    <property type="entry name" value="Glycoside hydrolase/deacetylase"/>
    <property type="match status" value="1"/>
</dbReference>
<comment type="caution">
    <text evidence="4">The sequence shown here is derived from an EMBL/GenBank/DDBJ whole genome shotgun (WGS) entry which is preliminary data.</text>
</comment>
<gene>
    <name evidence="4" type="ORF">EH244_06420</name>
</gene>
<evidence type="ECO:0000313" key="5">
    <source>
        <dbReference type="Proteomes" id="UP000271590"/>
    </source>
</evidence>
<dbReference type="InterPro" id="IPR011330">
    <property type="entry name" value="Glyco_hydro/deAcase_b/a-brl"/>
</dbReference>
<dbReference type="PANTHER" id="PTHR10587">
    <property type="entry name" value="GLYCOSYL TRANSFERASE-RELATED"/>
    <property type="match status" value="1"/>
</dbReference>
<dbReference type="InterPro" id="IPR050248">
    <property type="entry name" value="Polysacc_deacetylase_ArnD"/>
</dbReference>
<dbReference type="SUPFAM" id="SSF88713">
    <property type="entry name" value="Glycoside hydrolase/deacetylase"/>
    <property type="match status" value="1"/>
</dbReference>
<dbReference type="InterPro" id="IPR002509">
    <property type="entry name" value="NODB_dom"/>
</dbReference>
<evidence type="ECO:0000259" key="3">
    <source>
        <dbReference type="PROSITE" id="PS51677"/>
    </source>
</evidence>
<dbReference type="EMBL" id="RQXU01000003">
    <property type="protein sequence ID" value="RRH90381.1"/>
    <property type="molecule type" value="Genomic_DNA"/>
</dbReference>